<organism evidence="3 4">
    <name type="scientific">Bhargavaea changchunensis</name>
    <dbReference type="NCBI Taxonomy" id="2134037"/>
    <lineage>
        <taxon>Bacteria</taxon>
        <taxon>Bacillati</taxon>
        <taxon>Bacillota</taxon>
        <taxon>Bacilli</taxon>
        <taxon>Bacillales</taxon>
        <taxon>Caryophanaceae</taxon>
        <taxon>Bhargavaea</taxon>
    </lineage>
</organism>
<feature type="compositionally biased region" description="Acidic residues" evidence="1">
    <location>
        <begin position="204"/>
        <end position="222"/>
    </location>
</feature>
<comment type="caution">
    <text evidence="3">The sequence shown here is derived from an EMBL/GenBank/DDBJ whole genome shotgun (WGS) entry which is preliminary data.</text>
</comment>
<evidence type="ECO:0000313" key="3">
    <source>
        <dbReference type="EMBL" id="MFC7364712.1"/>
    </source>
</evidence>
<keyword evidence="2" id="KW-0472">Membrane</keyword>
<feature type="transmembrane region" description="Helical" evidence="2">
    <location>
        <begin position="20"/>
        <end position="40"/>
    </location>
</feature>
<keyword evidence="2" id="KW-0812">Transmembrane</keyword>
<dbReference type="Proteomes" id="UP001596483">
    <property type="component" value="Unassembled WGS sequence"/>
</dbReference>
<feature type="compositionally biased region" description="Low complexity" evidence="1">
    <location>
        <begin position="223"/>
        <end position="241"/>
    </location>
</feature>
<evidence type="ECO:0000313" key="4">
    <source>
        <dbReference type="Proteomes" id="UP001596483"/>
    </source>
</evidence>
<proteinExistence type="predicted"/>
<protein>
    <submittedName>
        <fullName evidence="3">Fimbrial assembly protein</fullName>
    </submittedName>
</protein>
<dbReference type="RefSeq" id="WP_157296009.1">
    <property type="nucleotide sequence ID" value="NZ_JBHTCT010000012.1"/>
</dbReference>
<evidence type="ECO:0000256" key="1">
    <source>
        <dbReference type="SAM" id="MobiDB-lite"/>
    </source>
</evidence>
<dbReference type="EMBL" id="JBHTCT010000012">
    <property type="protein sequence ID" value="MFC7364712.1"/>
    <property type="molecule type" value="Genomic_DNA"/>
</dbReference>
<keyword evidence="4" id="KW-1185">Reference proteome</keyword>
<name>A0ABW2NEY3_9BACL</name>
<reference evidence="4" key="1">
    <citation type="journal article" date="2019" name="Int. J. Syst. Evol. Microbiol.">
        <title>The Global Catalogue of Microorganisms (GCM) 10K type strain sequencing project: providing services to taxonomists for standard genome sequencing and annotation.</title>
        <authorList>
            <consortium name="The Broad Institute Genomics Platform"/>
            <consortium name="The Broad Institute Genome Sequencing Center for Infectious Disease"/>
            <person name="Wu L."/>
            <person name="Ma J."/>
        </authorList>
    </citation>
    <scope>NUCLEOTIDE SEQUENCE [LARGE SCALE GENOMIC DNA]</scope>
    <source>
        <strain evidence="4">JCM 4738</strain>
    </source>
</reference>
<accession>A0ABW2NEY3</accession>
<keyword evidence="2" id="KW-1133">Transmembrane helix</keyword>
<feature type="region of interest" description="Disordered" evidence="1">
    <location>
        <begin position="189"/>
        <end position="272"/>
    </location>
</feature>
<gene>
    <name evidence="3" type="ORF">ACFQQH_06155</name>
</gene>
<evidence type="ECO:0000256" key="2">
    <source>
        <dbReference type="SAM" id="Phobius"/>
    </source>
</evidence>
<sequence length="272" mass="30428">MLVDINLLPERERGASKALLVSLTFIAAALLFWLTLFIMADRNADEAVRLNSQSEQIRNRQEELRSVMTGTDTMAERQQLEATVGWAESYRYPTAPLLRQLVSYLPLRGFIMDYTYTGPHTAELEIQFDRYEQAAHYLARLKAAEIIDNAAMTEVTAEPLEEEEHEEGNPVNPDETLVPRYRAVYTIEFVDTRDDAEGTAVGEEPLEGEEEEAPAEEEETDVNVDVNQNVEQNVDQNVEQNVEQDSDANTETGSDPAGEQPEDGTAEGGDGQ</sequence>